<sequence>MTAWAKAPPHSDPIGTLADEHEYLNTGLVPVSCAVCATEVLVRKASRAQTSVQYQSSPATSCPEFAARVADGELSARIDTCPRLRESIERAVVTGAVAVPDE</sequence>
<gene>
    <name evidence="1" type="ORF">CLV71_105516</name>
</gene>
<organism evidence="1 2">
    <name type="scientific">Actinophytocola oryzae</name>
    <dbReference type="NCBI Taxonomy" id="502181"/>
    <lineage>
        <taxon>Bacteria</taxon>
        <taxon>Bacillati</taxon>
        <taxon>Actinomycetota</taxon>
        <taxon>Actinomycetes</taxon>
        <taxon>Pseudonocardiales</taxon>
        <taxon>Pseudonocardiaceae</taxon>
    </lineage>
</organism>
<dbReference type="RefSeq" id="WP_133903746.1">
    <property type="nucleotide sequence ID" value="NZ_SOCP01000005.1"/>
</dbReference>
<dbReference type="Proteomes" id="UP000294927">
    <property type="component" value="Unassembled WGS sequence"/>
</dbReference>
<reference evidence="1 2" key="1">
    <citation type="submission" date="2019-03" db="EMBL/GenBank/DDBJ databases">
        <title>Genomic Encyclopedia of Archaeal and Bacterial Type Strains, Phase II (KMG-II): from individual species to whole genera.</title>
        <authorList>
            <person name="Goeker M."/>
        </authorList>
    </citation>
    <scope>NUCLEOTIDE SEQUENCE [LARGE SCALE GENOMIC DNA]</scope>
    <source>
        <strain evidence="1 2">DSM 45499</strain>
    </source>
</reference>
<name>A0A4R7VRM3_9PSEU</name>
<proteinExistence type="predicted"/>
<comment type="caution">
    <text evidence="1">The sequence shown here is derived from an EMBL/GenBank/DDBJ whole genome shotgun (WGS) entry which is preliminary data.</text>
</comment>
<dbReference type="OrthoDB" id="4554341at2"/>
<protein>
    <recommendedName>
        <fullName evidence="3">Ferredoxin</fullName>
    </recommendedName>
</protein>
<evidence type="ECO:0008006" key="3">
    <source>
        <dbReference type="Google" id="ProtNLM"/>
    </source>
</evidence>
<dbReference type="EMBL" id="SOCP01000005">
    <property type="protein sequence ID" value="TDV52384.1"/>
    <property type="molecule type" value="Genomic_DNA"/>
</dbReference>
<dbReference type="AlphaFoldDB" id="A0A4R7VRM3"/>
<evidence type="ECO:0000313" key="1">
    <source>
        <dbReference type="EMBL" id="TDV52384.1"/>
    </source>
</evidence>
<accession>A0A4R7VRM3</accession>
<keyword evidence="2" id="KW-1185">Reference proteome</keyword>
<evidence type="ECO:0000313" key="2">
    <source>
        <dbReference type="Proteomes" id="UP000294927"/>
    </source>
</evidence>